<reference evidence="1" key="1">
    <citation type="submission" date="2014-09" db="EMBL/GenBank/DDBJ databases">
        <authorList>
            <person name="Magalhaes I.L.F."/>
            <person name="Oliveira U."/>
            <person name="Santos F.R."/>
            <person name="Vidigal T.H.D.A."/>
            <person name="Brescovit A.D."/>
            <person name="Santos A.J."/>
        </authorList>
    </citation>
    <scope>NUCLEOTIDE SEQUENCE</scope>
    <source>
        <tissue evidence="1">Shoot tissue taken approximately 20 cm above the soil surface</tissue>
    </source>
</reference>
<sequence>MRQVVQYLDGDATLPEPPSSYQSFTMLAMMQNEGFDSYPVSYGSSSATATSVGAASSVYSGGR</sequence>
<organism evidence="1">
    <name type="scientific">Arundo donax</name>
    <name type="common">Giant reed</name>
    <name type="synonym">Donax arundinaceus</name>
    <dbReference type="NCBI Taxonomy" id="35708"/>
    <lineage>
        <taxon>Eukaryota</taxon>
        <taxon>Viridiplantae</taxon>
        <taxon>Streptophyta</taxon>
        <taxon>Embryophyta</taxon>
        <taxon>Tracheophyta</taxon>
        <taxon>Spermatophyta</taxon>
        <taxon>Magnoliopsida</taxon>
        <taxon>Liliopsida</taxon>
        <taxon>Poales</taxon>
        <taxon>Poaceae</taxon>
        <taxon>PACMAD clade</taxon>
        <taxon>Arundinoideae</taxon>
        <taxon>Arundineae</taxon>
        <taxon>Arundo</taxon>
    </lineage>
</organism>
<reference evidence="1" key="2">
    <citation type="journal article" date="2015" name="Data Brief">
        <title>Shoot transcriptome of the giant reed, Arundo donax.</title>
        <authorList>
            <person name="Barrero R.A."/>
            <person name="Guerrero F.D."/>
            <person name="Moolhuijzen P."/>
            <person name="Goolsby J.A."/>
            <person name="Tidwell J."/>
            <person name="Bellgard S.E."/>
            <person name="Bellgard M.I."/>
        </authorList>
    </citation>
    <scope>NUCLEOTIDE SEQUENCE</scope>
    <source>
        <tissue evidence="1">Shoot tissue taken approximately 20 cm above the soil surface</tissue>
    </source>
</reference>
<dbReference type="EMBL" id="GBRH01239476">
    <property type="protein sequence ID" value="JAD58419.1"/>
    <property type="molecule type" value="Transcribed_RNA"/>
</dbReference>
<evidence type="ECO:0000313" key="1">
    <source>
        <dbReference type="EMBL" id="JAD58419.1"/>
    </source>
</evidence>
<name>A0A0A9B333_ARUDO</name>
<accession>A0A0A9B333</accession>
<proteinExistence type="predicted"/>
<dbReference type="AlphaFoldDB" id="A0A0A9B333"/>
<protein>
    <submittedName>
        <fullName evidence="1">Uncharacterized protein</fullName>
    </submittedName>
</protein>